<reference evidence="1" key="2">
    <citation type="submission" date="2022-06" db="UniProtKB">
        <authorList>
            <consortium name="EnsemblMetazoa"/>
        </authorList>
    </citation>
    <scope>IDENTIFICATION</scope>
    <source>
        <strain evidence="1">PS312</strain>
    </source>
</reference>
<keyword evidence="2" id="KW-1185">Reference proteome</keyword>
<evidence type="ECO:0000313" key="2">
    <source>
        <dbReference type="Proteomes" id="UP000005239"/>
    </source>
</evidence>
<reference evidence="2" key="1">
    <citation type="journal article" date="2008" name="Nat. Genet.">
        <title>The Pristionchus pacificus genome provides a unique perspective on nematode lifestyle and parasitism.</title>
        <authorList>
            <person name="Dieterich C."/>
            <person name="Clifton S.W."/>
            <person name="Schuster L.N."/>
            <person name="Chinwalla A."/>
            <person name="Delehaunty K."/>
            <person name="Dinkelacker I."/>
            <person name="Fulton L."/>
            <person name="Fulton R."/>
            <person name="Godfrey J."/>
            <person name="Minx P."/>
            <person name="Mitreva M."/>
            <person name="Roeseler W."/>
            <person name="Tian H."/>
            <person name="Witte H."/>
            <person name="Yang S.P."/>
            <person name="Wilson R.K."/>
            <person name="Sommer R.J."/>
        </authorList>
    </citation>
    <scope>NUCLEOTIDE SEQUENCE [LARGE SCALE GENOMIC DNA]</scope>
    <source>
        <strain evidence="2">PS312</strain>
    </source>
</reference>
<dbReference type="Proteomes" id="UP000005239">
    <property type="component" value="Unassembled WGS sequence"/>
</dbReference>
<accession>A0A8R1UA17</accession>
<protein>
    <submittedName>
        <fullName evidence="1">Uncharacterized protein</fullName>
    </submittedName>
</protein>
<dbReference type="AlphaFoldDB" id="A0A2A6B4W7"/>
<gene>
    <name evidence="1" type="primary">WBGene00098011</name>
</gene>
<sequence>MIVRLFFVFVFISMCVVNSTPEKQTECENKCRFTFVTNQMVRNSTLNVRCMNSCLGIVPAGGQ</sequence>
<proteinExistence type="predicted"/>
<dbReference type="EnsemblMetazoa" id="PPA08457.1">
    <property type="protein sequence ID" value="PPA08457.1"/>
    <property type="gene ID" value="WBGene00098011"/>
</dbReference>
<organism evidence="1 2">
    <name type="scientific">Pristionchus pacificus</name>
    <name type="common">Parasitic nematode worm</name>
    <dbReference type="NCBI Taxonomy" id="54126"/>
    <lineage>
        <taxon>Eukaryota</taxon>
        <taxon>Metazoa</taxon>
        <taxon>Ecdysozoa</taxon>
        <taxon>Nematoda</taxon>
        <taxon>Chromadorea</taxon>
        <taxon>Rhabditida</taxon>
        <taxon>Rhabditina</taxon>
        <taxon>Diplogasteromorpha</taxon>
        <taxon>Diplogasteroidea</taxon>
        <taxon>Neodiplogasteridae</taxon>
        <taxon>Pristionchus</taxon>
    </lineage>
</organism>
<name>A0A2A6B4W7_PRIPA</name>
<accession>A0A2A6B4W7</accession>
<evidence type="ECO:0000313" key="1">
    <source>
        <dbReference type="EnsemblMetazoa" id="PPA08457.1"/>
    </source>
</evidence>